<dbReference type="Pfam" id="PF00096">
    <property type="entry name" value="zf-C2H2"/>
    <property type="match status" value="1"/>
</dbReference>
<dbReference type="Gene3D" id="3.30.160.60">
    <property type="entry name" value="Classic Zinc Finger"/>
    <property type="match status" value="1"/>
</dbReference>
<dbReference type="Pfam" id="PF12874">
    <property type="entry name" value="zf-met"/>
    <property type="match status" value="1"/>
</dbReference>
<gene>
    <name evidence="4" type="ORF">LCIVAC01_00380</name>
</gene>
<evidence type="ECO:0000313" key="4">
    <source>
        <dbReference type="EMBL" id="QBK85229.1"/>
    </source>
</evidence>
<proteinExistence type="predicted"/>
<evidence type="ECO:0000259" key="3">
    <source>
        <dbReference type="Pfam" id="PF12874"/>
    </source>
</evidence>
<reference evidence="4" key="1">
    <citation type="journal article" date="2019" name="MBio">
        <title>Virus Genomes from Deep Sea Sediments Expand the Ocean Megavirome and Support Independent Origins of Viral Gigantism.</title>
        <authorList>
            <person name="Backstrom D."/>
            <person name="Yutin N."/>
            <person name="Jorgensen S.L."/>
            <person name="Dharamshi J."/>
            <person name="Homa F."/>
            <person name="Zaremba-Niedwiedzka K."/>
            <person name="Spang A."/>
            <person name="Wolf Y.I."/>
            <person name="Koonin E.V."/>
            <person name="Ettema T.J."/>
        </authorList>
    </citation>
    <scope>NUCLEOTIDE SEQUENCE</scope>
</reference>
<feature type="coiled-coil region" evidence="1">
    <location>
        <begin position="80"/>
        <end position="128"/>
    </location>
</feature>
<name>A0A481YQA8_9VIRU</name>
<protein>
    <recommendedName>
        <fullName evidence="2 3">C2H2-type domain-containing protein</fullName>
    </recommendedName>
</protein>
<evidence type="ECO:0000256" key="1">
    <source>
        <dbReference type="SAM" id="Coils"/>
    </source>
</evidence>
<evidence type="ECO:0000259" key="2">
    <source>
        <dbReference type="Pfam" id="PF00096"/>
    </source>
</evidence>
<feature type="domain" description="C2H2-type" evidence="3">
    <location>
        <begin position="54"/>
        <end position="73"/>
    </location>
</feature>
<feature type="domain" description="C2H2-type" evidence="2">
    <location>
        <begin position="18"/>
        <end position="37"/>
    </location>
</feature>
<dbReference type="EMBL" id="MK500309">
    <property type="protein sequence ID" value="QBK85229.1"/>
    <property type="molecule type" value="Genomic_DNA"/>
</dbReference>
<accession>A0A481YQA8</accession>
<organism evidence="4">
    <name type="scientific">Iridovirus LCIVAC01</name>
    <dbReference type="NCBI Taxonomy" id="2506607"/>
    <lineage>
        <taxon>Viruses</taxon>
        <taxon>Varidnaviria</taxon>
        <taxon>Bamfordvirae</taxon>
        <taxon>Nucleocytoviricota</taxon>
        <taxon>Megaviricetes</taxon>
        <taxon>Pimascovirales</taxon>
        <taxon>Pimascovirales incertae sedis</taxon>
        <taxon>Iridoviridae</taxon>
    </lineage>
</organism>
<dbReference type="InterPro" id="IPR013087">
    <property type="entry name" value="Znf_C2H2_type"/>
</dbReference>
<sequence length="303" mass="35746">MNNSNNSSQKSMSIAEQKCEFCEKIFSTKFNLQRHLQNTKYCLKKRGLQTNKIYCPSCKKILSSKRSLKSHQNICIGKKIKYYEEQNIRNEERIKALEKILENKDEQILKQLKQIEKLEDKLENIAIKAVERPTYQDNRKSNVNQIINNLQPITEEHLKEQVQYLTFDHIKRGIPGYVEYALEYPLKDRIICVDFSRRKIKYKDTDENIITDPEMSKLSQKLFSAIDERNQTLILDYLEQMNKRLFGNIDDEKSEEDHLEDDRIVKEVSRICDYKIGVLKGSRGDLTDFQRDFIKGVCTKVSS</sequence>
<keyword evidence="1" id="KW-0175">Coiled coil</keyword>